<keyword evidence="1" id="KW-0732">Signal</keyword>
<proteinExistence type="predicted"/>
<sequence>MGSKCVLVLVCFAMTLCSQSKIFVSGSPQPEVPAKASLYPLGDSRIQSDLLLTAAYGASQGSHGINKRATYYYVVTSTCGGFTASQCSRACGARGRACYVCGRRYCNCGNDFC</sequence>
<accession>A0A226DMD6</accession>
<evidence type="ECO:0000313" key="2">
    <source>
        <dbReference type="EMBL" id="OXA46705.1"/>
    </source>
</evidence>
<gene>
    <name evidence="2" type="ORF">Fcan01_18081</name>
</gene>
<reference evidence="2 3" key="1">
    <citation type="submission" date="2015-12" db="EMBL/GenBank/DDBJ databases">
        <title>The genome of Folsomia candida.</title>
        <authorList>
            <person name="Faddeeva A."/>
            <person name="Derks M.F."/>
            <person name="Anvar Y."/>
            <person name="Smit S."/>
            <person name="Van Straalen N."/>
            <person name="Roelofs D."/>
        </authorList>
    </citation>
    <scope>NUCLEOTIDE SEQUENCE [LARGE SCALE GENOMIC DNA]</scope>
    <source>
        <strain evidence="2 3">VU population</strain>
        <tissue evidence="2">Whole body</tissue>
    </source>
</reference>
<protein>
    <submittedName>
        <fullName evidence="2">Uncharacterized protein</fullName>
    </submittedName>
</protein>
<evidence type="ECO:0000313" key="3">
    <source>
        <dbReference type="Proteomes" id="UP000198287"/>
    </source>
</evidence>
<organism evidence="2 3">
    <name type="scientific">Folsomia candida</name>
    <name type="common">Springtail</name>
    <dbReference type="NCBI Taxonomy" id="158441"/>
    <lineage>
        <taxon>Eukaryota</taxon>
        <taxon>Metazoa</taxon>
        <taxon>Ecdysozoa</taxon>
        <taxon>Arthropoda</taxon>
        <taxon>Hexapoda</taxon>
        <taxon>Collembola</taxon>
        <taxon>Entomobryomorpha</taxon>
        <taxon>Isotomoidea</taxon>
        <taxon>Isotomidae</taxon>
        <taxon>Proisotominae</taxon>
        <taxon>Folsomia</taxon>
    </lineage>
</organism>
<dbReference type="EMBL" id="LNIX01000014">
    <property type="protein sequence ID" value="OXA46705.1"/>
    <property type="molecule type" value="Genomic_DNA"/>
</dbReference>
<dbReference type="Proteomes" id="UP000198287">
    <property type="component" value="Unassembled WGS sequence"/>
</dbReference>
<comment type="caution">
    <text evidence="2">The sequence shown here is derived from an EMBL/GenBank/DDBJ whole genome shotgun (WGS) entry which is preliminary data.</text>
</comment>
<feature type="chain" id="PRO_5012217706" evidence="1">
    <location>
        <begin position="21"/>
        <end position="113"/>
    </location>
</feature>
<name>A0A226DMD6_FOLCA</name>
<keyword evidence="3" id="KW-1185">Reference proteome</keyword>
<dbReference type="AlphaFoldDB" id="A0A226DMD6"/>
<feature type="signal peptide" evidence="1">
    <location>
        <begin position="1"/>
        <end position="20"/>
    </location>
</feature>
<evidence type="ECO:0000256" key="1">
    <source>
        <dbReference type="SAM" id="SignalP"/>
    </source>
</evidence>